<dbReference type="GO" id="GO:0016020">
    <property type="term" value="C:membrane"/>
    <property type="evidence" value="ECO:0007669"/>
    <property type="project" value="UniProtKB-SubCell"/>
</dbReference>
<name>A0A8J3PW65_9ACTN</name>
<evidence type="ECO:0000256" key="1">
    <source>
        <dbReference type="ARBA" id="ARBA00004167"/>
    </source>
</evidence>
<reference evidence="6 7" key="1">
    <citation type="submission" date="2021-01" db="EMBL/GenBank/DDBJ databases">
        <title>Whole genome shotgun sequence of Planotetraspora kaengkrachanensis NBRC 104272.</title>
        <authorList>
            <person name="Komaki H."/>
            <person name="Tamura T."/>
        </authorList>
    </citation>
    <scope>NUCLEOTIDE SEQUENCE [LARGE SCALE GENOMIC DNA]</scope>
    <source>
        <strain evidence="6 7">NBRC 104272</strain>
    </source>
</reference>
<dbReference type="EMBL" id="BONV01000028">
    <property type="protein sequence ID" value="GIG82187.1"/>
    <property type="molecule type" value="Genomic_DNA"/>
</dbReference>
<sequence length="183" mass="20116">MITLIVVVAIVAVLAVMIVSHYNRLVRSRNAVDNAWAQIDVQLKRRYDLIPNLVETVKGYAAHERQTIEAVTAARTMAINAQGPADRAAAENALSGALKSLFAVAEAYPDLKASHNFAELQEELATTENRIAYSRQYYNDAVLSYNNAIQTVPANIVAGMTGFSERVYFQVPGEELGSVQVRF</sequence>
<comment type="similarity">
    <text evidence="2">Belongs to the LemA family.</text>
</comment>
<evidence type="ECO:0000256" key="3">
    <source>
        <dbReference type="ARBA" id="ARBA00022692"/>
    </source>
</evidence>
<evidence type="ECO:0000256" key="4">
    <source>
        <dbReference type="ARBA" id="ARBA00022989"/>
    </source>
</evidence>
<keyword evidence="3" id="KW-0812">Transmembrane</keyword>
<evidence type="ECO:0000313" key="6">
    <source>
        <dbReference type="EMBL" id="GIG82187.1"/>
    </source>
</evidence>
<comment type="subcellular location">
    <subcellularLocation>
        <location evidence="1">Membrane</location>
        <topology evidence="1">Single-pass membrane protein</topology>
    </subcellularLocation>
</comment>
<keyword evidence="5" id="KW-0472">Membrane</keyword>
<keyword evidence="7" id="KW-1185">Reference proteome</keyword>
<dbReference type="RefSeq" id="WP_203885544.1">
    <property type="nucleotide sequence ID" value="NZ_BAABHH010000003.1"/>
</dbReference>
<evidence type="ECO:0000313" key="7">
    <source>
        <dbReference type="Proteomes" id="UP000630097"/>
    </source>
</evidence>
<accession>A0A8J3PW65</accession>
<dbReference type="Gene3D" id="1.20.1440.20">
    <property type="entry name" value="LemA-like domain"/>
    <property type="match status" value="1"/>
</dbReference>
<dbReference type="InterPro" id="IPR023353">
    <property type="entry name" value="LemA-like_dom_sf"/>
</dbReference>
<dbReference type="InterPro" id="IPR007156">
    <property type="entry name" value="MamQ_LemA"/>
</dbReference>
<dbReference type="PANTHER" id="PTHR34478:SF2">
    <property type="entry name" value="MEMBRANE PROTEIN"/>
    <property type="match status" value="1"/>
</dbReference>
<protein>
    <submittedName>
        <fullName evidence="6">LemA family protein</fullName>
    </submittedName>
</protein>
<organism evidence="6 7">
    <name type="scientific">Planotetraspora kaengkrachanensis</name>
    <dbReference type="NCBI Taxonomy" id="575193"/>
    <lineage>
        <taxon>Bacteria</taxon>
        <taxon>Bacillati</taxon>
        <taxon>Actinomycetota</taxon>
        <taxon>Actinomycetes</taxon>
        <taxon>Streptosporangiales</taxon>
        <taxon>Streptosporangiaceae</taxon>
        <taxon>Planotetraspora</taxon>
    </lineage>
</organism>
<dbReference type="SUPFAM" id="SSF140478">
    <property type="entry name" value="LemA-like"/>
    <property type="match status" value="1"/>
</dbReference>
<proteinExistence type="inferred from homology"/>
<dbReference type="Proteomes" id="UP000630097">
    <property type="component" value="Unassembled WGS sequence"/>
</dbReference>
<dbReference type="Pfam" id="PF04011">
    <property type="entry name" value="LemA"/>
    <property type="match status" value="1"/>
</dbReference>
<dbReference type="AlphaFoldDB" id="A0A8J3PW65"/>
<evidence type="ECO:0000256" key="5">
    <source>
        <dbReference type="ARBA" id="ARBA00023136"/>
    </source>
</evidence>
<dbReference type="PANTHER" id="PTHR34478">
    <property type="entry name" value="PROTEIN LEMA"/>
    <property type="match status" value="1"/>
</dbReference>
<gene>
    <name evidence="6" type="ORF">Pka01_53140</name>
</gene>
<evidence type="ECO:0000256" key="2">
    <source>
        <dbReference type="ARBA" id="ARBA00008854"/>
    </source>
</evidence>
<comment type="caution">
    <text evidence="6">The sequence shown here is derived from an EMBL/GenBank/DDBJ whole genome shotgun (WGS) entry which is preliminary data.</text>
</comment>
<keyword evidence="4" id="KW-1133">Transmembrane helix</keyword>